<evidence type="ECO:0000313" key="2">
    <source>
        <dbReference type="Proteomes" id="UP000008792"/>
    </source>
</evidence>
<accession>B4LTR6</accession>
<dbReference type="HOGENOM" id="CLU_125641_0_0_1"/>
<organism evidence="1 2">
    <name type="scientific">Drosophila virilis</name>
    <name type="common">Fruit fly</name>
    <dbReference type="NCBI Taxonomy" id="7244"/>
    <lineage>
        <taxon>Eukaryota</taxon>
        <taxon>Metazoa</taxon>
        <taxon>Ecdysozoa</taxon>
        <taxon>Arthropoda</taxon>
        <taxon>Hexapoda</taxon>
        <taxon>Insecta</taxon>
        <taxon>Pterygota</taxon>
        <taxon>Neoptera</taxon>
        <taxon>Endopterygota</taxon>
        <taxon>Diptera</taxon>
        <taxon>Brachycera</taxon>
        <taxon>Muscomorpha</taxon>
        <taxon>Ephydroidea</taxon>
        <taxon>Drosophilidae</taxon>
        <taxon>Drosophila</taxon>
    </lineage>
</organism>
<keyword evidence="2" id="KW-1185">Reference proteome</keyword>
<dbReference type="PhylomeDB" id="B4LTR6"/>
<protein>
    <submittedName>
        <fullName evidence="1">Uncharacterized protein</fullName>
    </submittedName>
</protein>
<dbReference type="OMA" id="DLYRKWY"/>
<dbReference type="KEGG" id="dvi:6627898"/>
<evidence type="ECO:0000313" key="1">
    <source>
        <dbReference type="EMBL" id="EDW63967.1"/>
    </source>
</evidence>
<reference evidence="1 2" key="1">
    <citation type="journal article" date="2007" name="Nature">
        <title>Evolution of genes and genomes on the Drosophila phylogeny.</title>
        <authorList>
            <consortium name="Drosophila 12 Genomes Consortium"/>
            <person name="Clark A.G."/>
            <person name="Eisen M.B."/>
            <person name="Smith D.R."/>
            <person name="Bergman C.M."/>
            <person name="Oliver B."/>
            <person name="Markow T.A."/>
            <person name="Kaufman T.C."/>
            <person name="Kellis M."/>
            <person name="Gelbart W."/>
            <person name="Iyer V.N."/>
            <person name="Pollard D.A."/>
            <person name="Sackton T.B."/>
            <person name="Larracuente A.M."/>
            <person name="Singh N.D."/>
            <person name="Abad J.P."/>
            <person name="Abt D.N."/>
            <person name="Adryan B."/>
            <person name="Aguade M."/>
            <person name="Akashi H."/>
            <person name="Anderson W.W."/>
            <person name="Aquadro C.F."/>
            <person name="Ardell D.H."/>
            <person name="Arguello R."/>
            <person name="Artieri C.G."/>
            <person name="Barbash D.A."/>
            <person name="Barker D."/>
            <person name="Barsanti P."/>
            <person name="Batterham P."/>
            <person name="Batzoglou S."/>
            <person name="Begun D."/>
            <person name="Bhutkar A."/>
            <person name="Blanco E."/>
            <person name="Bosak S.A."/>
            <person name="Bradley R.K."/>
            <person name="Brand A.D."/>
            <person name="Brent M.R."/>
            <person name="Brooks A.N."/>
            <person name="Brown R.H."/>
            <person name="Butlin R.K."/>
            <person name="Caggese C."/>
            <person name="Calvi B.R."/>
            <person name="Bernardo de Carvalho A."/>
            <person name="Caspi A."/>
            <person name="Castrezana S."/>
            <person name="Celniker S.E."/>
            <person name="Chang J.L."/>
            <person name="Chapple C."/>
            <person name="Chatterji S."/>
            <person name="Chinwalla A."/>
            <person name="Civetta A."/>
            <person name="Clifton S.W."/>
            <person name="Comeron J.M."/>
            <person name="Costello J.C."/>
            <person name="Coyne J.A."/>
            <person name="Daub J."/>
            <person name="David R.G."/>
            <person name="Delcher A.L."/>
            <person name="Delehaunty K."/>
            <person name="Do C.B."/>
            <person name="Ebling H."/>
            <person name="Edwards K."/>
            <person name="Eickbush T."/>
            <person name="Evans J.D."/>
            <person name="Filipski A."/>
            <person name="Findeiss S."/>
            <person name="Freyhult E."/>
            <person name="Fulton L."/>
            <person name="Fulton R."/>
            <person name="Garcia A.C."/>
            <person name="Gardiner A."/>
            <person name="Garfield D.A."/>
            <person name="Garvin B.E."/>
            <person name="Gibson G."/>
            <person name="Gilbert D."/>
            <person name="Gnerre S."/>
            <person name="Godfrey J."/>
            <person name="Good R."/>
            <person name="Gotea V."/>
            <person name="Gravely B."/>
            <person name="Greenberg A.J."/>
            <person name="Griffiths-Jones S."/>
            <person name="Gross S."/>
            <person name="Guigo R."/>
            <person name="Gustafson E.A."/>
            <person name="Haerty W."/>
            <person name="Hahn M.W."/>
            <person name="Halligan D.L."/>
            <person name="Halpern A.L."/>
            <person name="Halter G.M."/>
            <person name="Han M.V."/>
            <person name="Heger A."/>
            <person name="Hillier L."/>
            <person name="Hinrichs A.S."/>
            <person name="Holmes I."/>
            <person name="Hoskins R.A."/>
            <person name="Hubisz M.J."/>
            <person name="Hultmark D."/>
            <person name="Huntley M.A."/>
            <person name="Jaffe D.B."/>
            <person name="Jagadeeshan S."/>
            <person name="Jeck W.R."/>
            <person name="Johnson J."/>
            <person name="Jones C.D."/>
            <person name="Jordan W.C."/>
            <person name="Karpen G.H."/>
            <person name="Kataoka E."/>
            <person name="Keightley P.D."/>
            <person name="Kheradpour P."/>
            <person name="Kirkness E.F."/>
            <person name="Koerich L.B."/>
            <person name="Kristiansen K."/>
            <person name="Kudrna D."/>
            <person name="Kulathinal R.J."/>
            <person name="Kumar S."/>
            <person name="Kwok R."/>
            <person name="Lander E."/>
            <person name="Langley C.H."/>
            <person name="Lapoint R."/>
            <person name="Lazzaro B.P."/>
            <person name="Lee S.J."/>
            <person name="Levesque L."/>
            <person name="Li R."/>
            <person name="Lin C.F."/>
            <person name="Lin M.F."/>
            <person name="Lindblad-Toh K."/>
            <person name="Llopart A."/>
            <person name="Long M."/>
            <person name="Low L."/>
            <person name="Lozovsky E."/>
            <person name="Lu J."/>
            <person name="Luo M."/>
            <person name="Machado C.A."/>
            <person name="Makalowski W."/>
            <person name="Marzo M."/>
            <person name="Matsuda M."/>
            <person name="Matzkin L."/>
            <person name="McAllister B."/>
            <person name="McBride C.S."/>
            <person name="McKernan B."/>
            <person name="McKernan K."/>
            <person name="Mendez-Lago M."/>
            <person name="Minx P."/>
            <person name="Mollenhauer M.U."/>
            <person name="Montooth K."/>
            <person name="Mount S.M."/>
            <person name="Mu X."/>
            <person name="Myers E."/>
            <person name="Negre B."/>
            <person name="Newfeld S."/>
            <person name="Nielsen R."/>
            <person name="Noor M.A."/>
            <person name="O'Grady P."/>
            <person name="Pachter L."/>
            <person name="Papaceit M."/>
            <person name="Parisi M.J."/>
            <person name="Parisi M."/>
            <person name="Parts L."/>
            <person name="Pedersen J.S."/>
            <person name="Pesole G."/>
            <person name="Phillippy A.M."/>
            <person name="Ponting C.P."/>
            <person name="Pop M."/>
            <person name="Porcelli D."/>
            <person name="Powell J.R."/>
            <person name="Prohaska S."/>
            <person name="Pruitt K."/>
            <person name="Puig M."/>
            <person name="Quesneville H."/>
            <person name="Ram K.R."/>
            <person name="Rand D."/>
            <person name="Rasmussen M.D."/>
            <person name="Reed L.K."/>
            <person name="Reenan R."/>
            <person name="Reily A."/>
            <person name="Remington K.A."/>
            <person name="Rieger T.T."/>
            <person name="Ritchie M.G."/>
            <person name="Robin C."/>
            <person name="Rogers Y.H."/>
            <person name="Rohde C."/>
            <person name="Rozas J."/>
            <person name="Rubenfield M.J."/>
            <person name="Ruiz A."/>
            <person name="Russo S."/>
            <person name="Salzberg S.L."/>
            <person name="Sanchez-Gracia A."/>
            <person name="Saranga D.J."/>
            <person name="Sato H."/>
            <person name="Schaeffer S.W."/>
            <person name="Schatz M.C."/>
            <person name="Schlenke T."/>
            <person name="Schwartz R."/>
            <person name="Segarra C."/>
            <person name="Singh R.S."/>
            <person name="Sirot L."/>
            <person name="Sirota M."/>
            <person name="Sisneros N.B."/>
            <person name="Smith C.D."/>
            <person name="Smith T.F."/>
            <person name="Spieth J."/>
            <person name="Stage D.E."/>
            <person name="Stark A."/>
            <person name="Stephan W."/>
            <person name="Strausberg R.L."/>
            <person name="Strempel S."/>
            <person name="Sturgill D."/>
            <person name="Sutton G."/>
            <person name="Sutton G.G."/>
            <person name="Tao W."/>
            <person name="Teichmann S."/>
            <person name="Tobari Y.N."/>
            <person name="Tomimura Y."/>
            <person name="Tsolas J.M."/>
            <person name="Valente V.L."/>
            <person name="Venter E."/>
            <person name="Venter J.C."/>
            <person name="Vicario S."/>
            <person name="Vieira F.G."/>
            <person name="Vilella A.J."/>
            <person name="Villasante A."/>
            <person name="Walenz B."/>
            <person name="Wang J."/>
            <person name="Wasserman M."/>
            <person name="Watts T."/>
            <person name="Wilson D."/>
            <person name="Wilson R.K."/>
            <person name="Wing R.A."/>
            <person name="Wolfner M.F."/>
            <person name="Wong A."/>
            <person name="Wong G.K."/>
            <person name="Wu C.I."/>
            <person name="Wu G."/>
            <person name="Yamamoto D."/>
            <person name="Yang H.P."/>
            <person name="Yang S.P."/>
            <person name="Yorke J.A."/>
            <person name="Yoshida K."/>
            <person name="Zdobnov E."/>
            <person name="Zhang P."/>
            <person name="Zhang Y."/>
            <person name="Zimin A.V."/>
            <person name="Baldwin J."/>
            <person name="Abdouelleil A."/>
            <person name="Abdulkadir J."/>
            <person name="Abebe A."/>
            <person name="Abera B."/>
            <person name="Abreu J."/>
            <person name="Acer S.C."/>
            <person name="Aftuck L."/>
            <person name="Alexander A."/>
            <person name="An P."/>
            <person name="Anderson E."/>
            <person name="Anderson S."/>
            <person name="Arachi H."/>
            <person name="Azer M."/>
            <person name="Bachantsang P."/>
            <person name="Barry A."/>
            <person name="Bayul T."/>
            <person name="Berlin A."/>
            <person name="Bessette D."/>
            <person name="Bloom T."/>
            <person name="Blye J."/>
            <person name="Boguslavskiy L."/>
            <person name="Bonnet C."/>
            <person name="Boukhgalter B."/>
            <person name="Bourzgui I."/>
            <person name="Brown A."/>
            <person name="Cahill P."/>
            <person name="Channer S."/>
            <person name="Cheshatsang Y."/>
            <person name="Chuda L."/>
            <person name="Citroen M."/>
            <person name="Collymore A."/>
            <person name="Cooke P."/>
            <person name="Costello M."/>
            <person name="D'Aco K."/>
            <person name="Daza R."/>
            <person name="De Haan G."/>
            <person name="DeGray S."/>
            <person name="DeMaso C."/>
            <person name="Dhargay N."/>
            <person name="Dooley K."/>
            <person name="Dooley E."/>
            <person name="Doricent M."/>
            <person name="Dorje P."/>
            <person name="Dorjee K."/>
            <person name="Dupes A."/>
            <person name="Elong R."/>
            <person name="Falk J."/>
            <person name="Farina A."/>
            <person name="Faro S."/>
            <person name="Ferguson D."/>
            <person name="Fisher S."/>
            <person name="Foley C.D."/>
            <person name="Franke A."/>
            <person name="Friedrich D."/>
            <person name="Gadbois L."/>
            <person name="Gearin G."/>
            <person name="Gearin C.R."/>
            <person name="Giannoukos G."/>
            <person name="Goode T."/>
            <person name="Graham J."/>
            <person name="Grandbois E."/>
            <person name="Grewal S."/>
            <person name="Gyaltsen K."/>
            <person name="Hafez N."/>
            <person name="Hagos B."/>
            <person name="Hall J."/>
            <person name="Henson C."/>
            <person name="Hollinger A."/>
            <person name="Honan T."/>
            <person name="Huard M.D."/>
            <person name="Hughes L."/>
            <person name="Hurhula B."/>
            <person name="Husby M.E."/>
            <person name="Kamat A."/>
            <person name="Kanga B."/>
            <person name="Kashin S."/>
            <person name="Khazanovich D."/>
            <person name="Kisner P."/>
            <person name="Lance K."/>
            <person name="Lara M."/>
            <person name="Lee W."/>
            <person name="Lennon N."/>
            <person name="Letendre F."/>
            <person name="LeVine R."/>
            <person name="Lipovsky A."/>
            <person name="Liu X."/>
            <person name="Liu J."/>
            <person name="Liu S."/>
            <person name="Lokyitsang T."/>
            <person name="Lokyitsang Y."/>
            <person name="Lubonja R."/>
            <person name="Lui A."/>
            <person name="MacDonald P."/>
            <person name="Magnisalis V."/>
            <person name="Maru K."/>
            <person name="Matthews C."/>
            <person name="McCusker W."/>
            <person name="McDonough S."/>
            <person name="Mehta T."/>
            <person name="Meldrim J."/>
            <person name="Meneus L."/>
            <person name="Mihai O."/>
            <person name="Mihalev A."/>
            <person name="Mihova T."/>
            <person name="Mittelman R."/>
            <person name="Mlenga V."/>
            <person name="Montmayeur A."/>
            <person name="Mulrain L."/>
            <person name="Navidi A."/>
            <person name="Naylor J."/>
            <person name="Negash T."/>
            <person name="Nguyen T."/>
            <person name="Nguyen N."/>
            <person name="Nicol R."/>
            <person name="Norbu C."/>
            <person name="Norbu N."/>
            <person name="Novod N."/>
            <person name="O'Neill B."/>
            <person name="Osman S."/>
            <person name="Markiewicz E."/>
            <person name="Oyono O.L."/>
            <person name="Patti C."/>
            <person name="Phunkhang P."/>
            <person name="Pierre F."/>
            <person name="Priest M."/>
            <person name="Raghuraman S."/>
            <person name="Rege F."/>
            <person name="Reyes R."/>
            <person name="Rise C."/>
            <person name="Rogov P."/>
            <person name="Ross K."/>
            <person name="Ryan E."/>
            <person name="Settipalli S."/>
            <person name="Shea T."/>
            <person name="Sherpa N."/>
            <person name="Shi L."/>
            <person name="Shih D."/>
            <person name="Sparrow T."/>
            <person name="Spaulding J."/>
            <person name="Stalker J."/>
            <person name="Stange-Thomann N."/>
            <person name="Stavropoulos S."/>
            <person name="Stone C."/>
            <person name="Strader C."/>
            <person name="Tesfaye S."/>
            <person name="Thomson T."/>
            <person name="Thoulutsang Y."/>
            <person name="Thoulutsang D."/>
            <person name="Topham K."/>
            <person name="Topping I."/>
            <person name="Tsamla T."/>
            <person name="Vassiliev H."/>
            <person name="Vo A."/>
            <person name="Wangchuk T."/>
            <person name="Wangdi T."/>
            <person name="Weiand M."/>
            <person name="Wilkinson J."/>
            <person name="Wilson A."/>
            <person name="Yadav S."/>
            <person name="Young G."/>
            <person name="Yu Q."/>
            <person name="Zembek L."/>
            <person name="Zhong D."/>
            <person name="Zimmer A."/>
            <person name="Zwirko Z."/>
            <person name="Jaffe D.B."/>
            <person name="Alvarez P."/>
            <person name="Brockman W."/>
            <person name="Butler J."/>
            <person name="Chin C."/>
            <person name="Gnerre S."/>
            <person name="Grabherr M."/>
            <person name="Kleber M."/>
            <person name="Mauceli E."/>
            <person name="MacCallum I."/>
        </authorList>
    </citation>
    <scope>NUCLEOTIDE SEQUENCE [LARGE SCALE GENOMIC DNA]</scope>
    <source>
        <strain evidence="2">Tucson 15010-1051.87</strain>
    </source>
</reference>
<dbReference type="Proteomes" id="UP000008792">
    <property type="component" value="Unassembled WGS sequence"/>
</dbReference>
<dbReference type="EMBL" id="CH940649">
    <property type="protein sequence ID" value="EDW63967.1"/>
    <property type="molecule type" value="Genomic_DNA"/>
</dbReference>
<dbReference type="eggNOG" id="ENOG502SUIH">
    <property type="taxonomic scope" value="Eukaryota"/>
</dbReference>
<dbReference type="InParanoid" id="B4LTR6"/>
<dbReference type="STRING" id="7244.B4LTR6"/>
<dbReference type="OrthoDB" id="6599787at2759"/>
<name>B4LTR6_DROVI</name>
<dbReference type="AlphaFoldDB" id="B4LTR6"/>
<proteinExistence type="predicted"/>
<sequence>MVQTKGQPKASTTLNQLLDESFECMLRVAYGISGTLARPKDRIICNSTLAEMAKFSRSDSFEVKRNVHKFMRFYLQVLRWTQTHQPIRLYEKWYNNEDHFGQSVFFARPGMDTPDEKHIWLENGKSYLAMKHFDDGSTMIYSAVAKDTSLGWMESGIKVLAKQVHIAEVD</sequence>
<gene>
    <name evidence="1" type="primary">Dvir\GJ17199</name>
    <name evidence="1" type="ORF">Dvir_GJ17199</name>
</gene>